<protein>
    <submittedName>
        <fullName evidence="7 8">Transmembrane protein 14C</fullName>
    </submittedName>
</protein>
<feature type="transmembrane region" description="Helical" evidence="6">
    <location>
        <begin position="110"/>
        <end position="129"/>
    </location>
</feature>
<keyword evidence="3 6" id="KW-0812">Transmembrane</keyword>
<comment type="similarity">
    <text evidence="2">Belongs to the TMEM14 family.</text>
</comment>
<keyword evidence="5 6" id="KW-0472">Membrane</keyword>
<dbReference type="PANTHER" id="PTHR12668:SF43">
    <property type="entry name" value="TRANSMEMBRANE PROTEIN 14 HOMOLOG"/>
    <property type="match status" value="1"/>
</dbReference>
<reference evidence="7" key="2">
    <citation type="submission" date="2020-06" db="EMBL/GenBank/DDBJ databases">
        <authorList>
            <person name="Ji K."/>
            <person name="Li J."/>
        </authorList>
    </citation>
    <scope>NUCLEOTIDE SEQUENCE</scope>
    <source>
        <strain evidence="7">JKM2019</strain>
        <tissue evidence="7">Whole body</tissue>
    </source>
</reference>
<keyword evidence="9" id="KW-1185">Reference proteome</keyword>
<evidence type="ECO:0000313" key="7">
    <source>
        <dbReference type="EMBL" id="KAH7638497.1"/>
    </source>
</evidence>
<evidence type="ECO:0000256" key="5">
    <source>
        <dbReference type="ARBA" id="ARBA00023136"/>
    </source>
</evidence>
<dbReference type="GO" id="GO:0031966">
    <property type="term" value="C:mitochondrial membrane"/>
    <property type="evidence" value="ECO:0007669"/>
    <property type="project" value="TreeGrafter"/>
</dbReference>
<gene>
    <name evidence="8" type="primary">TMEM14C</name>
    <name evidence="8" type="ORF">DERF_008393</name>
    <name evidence="7" type="ORF">HUG17_2530</name>
</gene>
<reference evidence="8" key="4">
    <citation type="journal article" date="2022" name="Res Sq">
        <title>Comparative Genomics Reveals Insights into the Divergent Evolution of Astigmatic Mites and Household Pest Adaptations.</title>
        <authorList>
            <person name="Xiong Q."/>
            <person name="Wan A.T.-Y."/>
            <person name="Liu X.-Y."/>
            <person name="Fung C.S.-H."/>
            <person name="Xiao X."/>
            <person name="Malainual N."/>
            <person name="Hou J."/>
            <person name="Wang L."/>
            <person name="Wang M."/>
            <person name="Yang K."/>
            <person name="Cui Y."/>
            <person name="Leung E."/>
            <person name="Nong W."/>
            <person name="Shin S.-K."/>
            <person name="Au S."/>
            <person name="Jeong K.Y."/>
            <person name="Chew F.T."/>
            <person name="Hui J."/>
            <person name="Leung T.F."/>
            <person name="Tungtrongchitr A."/>
            <person name="Zhong N."/>
            <person name="Liu Z."/>
            <person name="Tsui S."/>
        </authorList>
    </citation>
    <scope>NUCLEOTIDE SEQUENCE</scope>
    <source>
        <strain evidence="8">Derf</strain>
        <tissue evidence="8">Whole organism</tissue>
    </source>
</reference>
<evidence type="ECO:0000256" key="6">
    <source>
        <dbReference type="SAM" id="Phobius"/>
    </source>
</evidence>
<evidence type="ECO:0000256" key="2">
    <source>
        <dbReference type="ARBA" id="ARBA00007590"/>
    </source>
</evidence>
<dbReference type="Pfam" id="PF03647">
    <property type="entry name" value="Tmemb_14"/>
    <property type="match status" value="1"/>
</dbReference>
<dbReference type="Proteomes" id="UP000790347">
    <property type="component" value="Unassembled WGS sequence"/>
</dbReference>
<evidence type="ECO:0000256" key="3">
    <source>
        <dbReference type="ARBA" id="ARBA00022692"/>
    </source>
</evidence>
<dbReference type="EMBL" id="SDOV01000007">
    <property type="protein sequence ID" value="KAH7638497.1"/>
    <property type="molecule type" value="Genomic_DNA"/>
</dbReference>
<evidence type="ECO:0000256" key="1">
    <source>
        <dbReference type="ARBA" id="ARBA00004370"/>
    </source>
</evidence>
<comment type="subcellular location">
    <subcellularLocation>
        <location evidence="1">Membrane</location>
    </subcellularLocation>
</comment>
<dbReference type="PANTHER" id="PTHR12668">
    <property type="entry name" value="TRANSMEMBRANE PROTEIN 14, 15"/>
    <property type="match status" value="1"/>
</dbReference>
<dbReference type="AlphaFoldDB" id="A0A922I0W2"/>
<dbReference type="GO" id="GO:0070453">
    <property type="term" value="P:regulation of heme biosynthetic process"/>
    <property type="evidence" value="ECO:0007669"/>
    <property type="project" value="TreeGrafter"/>
</dbReference>
<dbReference type="Gene3D" id="1.10.10.1740">
    <property type="entry name" value="Transmembrane protein 14-like"/>
    <property type="match status" value="1"/>
</dbReference>
<reference evidence="7" key="3">
    <citation type="journal article" date="2021" name="World Allergy Organ. J.">
        <title>Chromosome-level assembly of Dermatophagoides farinae genome and transcriptome reveals two novel allergens Der f 37 and Der f 39.</title>
        <authorList>
            <person name="Chen J."/>
            <person name="Cai Z."/>
            <person name="Fan D."/>
            <person name="Hu J."/>
            <person name="Hou Y."/>
            <person name="He Y."/>
            <person name="Zhang Z."/>
            <person name="Zhao Z."/>
            <person name="Gao P."/>
            <person name="Hu W."/>
            <person name="Sun J."/>
            <person name="Li J."/>
            <person name="Ji K."/>
        </authorList>
    </citation>
    <scope>NUCLEOTIDE SEQUENCE</scope>
    <source>
        <strain evidence="7">JKM2019</strain>
    </source>
</reference>
<dbReference type="InterPro" id="IPR044890">
    <property type="entry name" value="TMEM14_sf"/>
</dbReference>
<keyword evidence="4 6" id="KW-1133">Transmembrane helix</keyword>
<organism evidence="8 9">
    <name type="scientific">Dermatophagoides farinae</name>
    <name type="common">American house dust mite</name>
    <dbReference type="NCBI Taxonomy" id="6954"/>
    <lineage>
        <taxon>Eukaryota</taxon>
        <taxon>Metazoa</taxon>
        <taxon>Ecdysozoa</taxon>
        <taxon>Arthropoda</taxon>
        <taxon>Chelicerata</taxon>
        <taxon>Arachnida</taxon>
        <taxon>Acari</taxon>
        <taxon>Acariformes</taxon>
        <taxon>Sarcoptiformes</taxon>
        <taxon>Astigmata</taxon>
        <taxon>Psoroptidia</taxon>
        <taxon>Analgoidea</taxon>
        <taxon>Pyroglyphidae</taxon>
        <taxon>Dermatophagoidinae</taxon>
        <taxon>Dermatophagoides</taxon>
    </lineage>
</organism>
<dbReference type="EMBL" id="ASGP02000003">
    <property type="protein sequence ID" value="KAH9517758.1"/>
    <property type="molecule type" value="Genomic_DNA"/>
</dbReference>
<evidence type="ECO:0000313" key="8">
    <source>
        <dbReference type="EMBL" id="KAH9517758.1"/>
    </source>
</evidence>
<evidence type="ECO:0000256" key="4">
    <source>
        <dbReference type="ARBA" id="ARBA00022989"/>
    </source>
</evidence>
<name>A0A922I0W2_DERFA</name>
<feature type="transmembrane region" description="Helical" evidence="6">
    <location>
        <begin position="60"/>
        <end position="79"/>
    </location>
</feature>
<proteinExistence type="inferred from homology"/>
<sequence>MVDNSLLNTTTRTGVIETVDTFESNNFFGLKMPADFLSIGYACIVALGGIIGYAKAGSVPSLIAGLGFGAVLGVGAYFTSANPRHYHLLLASSLALAGLMGYRFYKSGKFMPAGLVFTLSAFMVLRFSLRFITNRNYF</sequence>
<accession>A0A922I0W2</accession>
<feature type="transmembrane region" description="Helical" evidence="6">
    <location>
        <begin position="36"/>
        <end position="54"/>
    </location>
</feature>
<comment type="caution">
    <text evidence="8">The sequence shown here is derived from an EMBL/GenBank/DDBJ whole genome shotgun (WGS) entry which is preliminary data.</text>
</comment>
<evidence type="ECO:0000313" key="9">
    <source>
        <dbReference type="Proteomes" id="UP000790347"/>
    </source>
</evidence>
<reference evidence="8" key="1">
    <citation type="submission" date="2013-05" db="EMBL/GenBank/DDBJ databases">
        <authorList>
            <person name="Yim A.K.Y."/>
            <person name="Chan T.F."/>
            <person name="Ji K.M."/>
            <person name="Liu X.Y."/>
            <person name="Zhou J.W."/>
            <person name="Li R.Q."/>
            <person name="Yang K.Y."/>
            <person name="Li J."/>
            <person name="Li M."/>
            <person name="Law P.T.W."/>
            <person name="Wu Y.L."/>
            <person name="Cai Z.L."/>
            <person name="Qin H."/>
            <person name="Bao Y."/>
            <person name="Leung R.K.K."/>
            <person name="Ng P.K.S."/>
            <person name="Zou J."/>
            <person name="Zhong X.J."/>
            <person name="Ran P.X."/>
            <person name="Zhong N.S."/>
            <person name="Liu Z.G."/>
            <person name="Tsui S.K.W."/>
        </authorList>
    </citation>
    <scope>NUCLEOTIDE SEQUENCE</scope>
    <source>
        <strain evidence="8">Derf</strain>
        <tissue evidence="8">Whole organism</tissue>
    </source>
</reference>
<dbReference type="OrthoDB" id="5620at2759"/>
<dbReference type="InterPro" id="IPR005349">
    <property type="entry name" value="TMEM14"/>
</dbReference>
<dbReference type="Proteomes" id="UP000828236">
    <property type="component" value="Unassembled WGS sequence"/>
</dbReference>